<organism evidence="2 3">
    <name type="scientific">Mycena pura</name>
    <dbReference type="NCBI Taxonomy" id="153505"/>
    <lineage>
        <taxon>Eukaryota</taxon>
        <taxon>Fungi</taxon>
        <taxon>Dikarya</taxon>
        <taxon>Basidiomycota</taxon>
        <taxon>Agaricomycotina</taxon>
        <taxon>Agaricomycetes</taxon>
        <taxon>Agaricomycetidae</taxon>
        <taxon>Agaricales</taxon>
        <taxon>Marasmiineae</taxon>
        <taxon>Mycenaceae</taxon>
        <taxon>Mycena</taxon>
    </lineage>
</organism>
<reference evidence="2" key="1">
    <citation type="submission" date="2023-03" db="EMBL/GenBank/DDBJ databases">
        <title>Massive genome expansion in bonnet fungi (Mycena s.s.) driven by repeated elements and novel gene families across ecological guilds.</title>
        <authorList>
            <consortium name="Lawrence Berkeley National Laboratory"/>
            <person name="Harder C.B."/>
            <person name="Miyauchi S."/>
            <person name="Viragh M."/>
            <person name="Kuo A."/>
            <person name="Thoen E."/>
            <person name="Andreopoulos B."/>
            <person name="Lu D."/>
            <person name="Skrede I."/>
            <person name="Drula E."/>
            <person name="Henrissat B."/>
            <person name="Morin E."/>
            <person name="Kohler A."/>
            <person name="Barry K."/>
            <person name="LaButti K."/>
            <person name="Morin E."/>
            <person name="Salamov A."/>
            <person name="Lipzen A."/>
            <person name="Mereny Z."/>
            <person name="Hegedus B."/>
            <person name="Baldrian P."/>
            <person name="Stursova M."/>
            <person name="Weitz H."/>
            <person name="Taylor A."/>
            <person name="Grigoriev I.V."/>
            <person name="Nagy L.G."/>
            <person name="Martin F."/>
            <person name="Kauserud H."/>
        </authorList>
    </citation>
    <scope>NUCLEOTIDE SEQUENCE</scope>
    <source>
        <strain evidence="2">9144</strain>
    </source>
</reference>
<dbReference type="EMBL" id="JARJCW010000142">
    <property type="protein sequence ID" value="KAJ7190795.1"/>
    <property type="molecule type" value="Genomic_DNA"/>
</dbReference>
<keyword evidence="3" id="KW-1185">Reference proteome</keyword>
<name>A0AAD6XYH8_9AGAR</name>
<protein>
    <submittedName>
        <fullName evidence="2">Uncharacterized protein</fullName>
    </submittedName>
</protein>
<dbReference type="Proteomes" id="UP001219525">
    <property type="component" value="Unassembled WGS sequence"/>
</dbReference>
<feature type="region of interest" description="Disordered" evidence="1">
    <location>
        <begin position="1"/>
        <end position="28"/>
    </location>
</feature>
<dbReference type="AlphaFoldDB" id="A0AAD6XYH8"/>
<proteinExistence type="predicted"/>
<evidence type="ECO:0000313" key="2">
    <source>
        <dbReference type="EMBL" id="KAJ7190795.1"/>
    </source>
</evidence>
<accession>A0AAD6XYH8</accession>
<comment type="caution">
    <text evidence="2">The sequence shown here is derived from an EMBL/GenBank/DDBJ whole genome shotgun (WGS) entry which is preliminary data.</text>
</comment>
<gene>
    <name evidence="2" type="ORF">GGX14DRAFT_407656</name>
</gene>
<evidence type="ECO:0000256" key="1">
    <source>
        <dbReference type="SAM" id="MobiDB-lite"/>
    </source>
</evidence>
<evidence type="ECO:0000313" key="3">
    <source>
        <dbReference type="Proteomes" id="UP001219525"/>
    </source>
</evidence>
<sequence>MTAPGHSRGALESHDPTACVTGGTAGRQPQRVRMCPRSFGIPITVGILSLRLFSLVTRALWHFKLRSTGLSTEFTDGHRSKLPQAALMVMTMAMWMKFRDTYFHCSLTLRVSKSLCKAVITNGEFIQNEQQAPVLPGTRATCSSTNDRAIGLGGAYATRLEVARAVDWDSGCGDSNRSEREEEEQFVLIRAESAKSIPNWHLNCTDTPSDGIHSGSQGCGYQYTLFWNIIFFSARHWYLSPLANIPGTTVIPRAIQDEMGTSITYPSARGNLIHRKRVQRASRSREPWIGIAAAVTATAASEREKNSLVNCIARLRGSDGSENKLGEGELLYSSVHSPKAPTGCFSIKSRDKNLPRAFRPSPWMVGNEDWPHGSLNPSPTSR</sequence>